<dbReference type="SUPFAM" id="SSF103088">
    <property type="entry name" value="OmpA-like"/>
    <property type="match status" value="1"/>
</dbReference>
<dbReference type="InterPro" id="IPR006665">
    <property type="entry name" value="OmpA-like"/>
</dbReference>
<dbReference type="EMBL" id="DSBX01000333">
    <property type="protein sequence ID" value="HDR00341.1"/>
    <property type="molecule type" value="Genomic_DNA"/>
</dbReference>
<keyword evidence="2 4" id="KW-0472">Membrane</keyword>
<dbReference type="CDD" id="cd07185">
    <property type="entry name" value="OmpA_C-like"/>
    <property type="match status" value="1"/>
</dbReference>
<dbReference type="InterPro" id="IPR050330">
    <property type="entry name" value="Bact_OuterMem_StrucFunc"/>
</dbReference>
<keyword evidence="3" id="KW-0998">Cell outer membrane</keyword>
<evidence type="ECO:0000256" key="3">
    <source>
        <dbReference type="ARBA" id="ARBA00023237"/>
    </source>
</evidence>
<dbReference type="PANTHER" id="PTHR30329:SF21">
    <property type="entry name" value="LIPOPROTEIN YIAD-RELATED"/>
    <property type="match status" value="1"/>
</dbReference>
<dbReference type="GO" id="GO:0030246">
    <property type="term" value="F:carbohydrate binding"/>
    <property type="evidence" value="ECO:0007669"/>
    <property type="project" value="InterPro"/>
</dbReference>
<dbReference type="PRINTS" id="PR01021">
    <property type="entry name" value="OMPADOMAIN"/>
</dbReference>
<accession>A0A7V0XG66</accession>
<feature type="non-terminal residue" evidence="6">
    <location>
        <position position="1"/>
    </location>
</feature>
<gene>
    <name evidence="6" type="ORF">ENN51_08690</name>
</gene>
<dbReference type="Gene3D" id="3.30.1330.60">
    <property type="entry name" value="OmpA-like domain"/>
    <property type="match status" value="1"/>
</dbReference>
<dbReference type="InterPro" id="IPR013784">
    <property type="entry name" value="Carb-bd-like_fold"/>
</dbReference>
<dbReference type="AlphaFoldDB" id="A0A7V0XG66"/>
<evidence type="ECO:0000256" key="4">
    <source>
        <dbReference type="PROSITE-ProRule" id="PRU00473"/>
    </source>
</evidence>
<organism evidence="6">
    <name type="scientific">candidate division WOR-3 bacterium</name>
    <dbReference type="NCBI Taxonomy" id="2052148"/>
    <lineage>
        <taxon>Bacteria</taxon>
        <taxon>Bacteria division WOR-3</taxon>
    </lineage>
</organism>
<dbReference type="Gene3D" id="2.60.40.1120">
    <property type="entry name" value="Carboxypeptidase-like, regulatory domain"/>
    <property type="match status" value="3"/>
</dbReference>
<evidence type="ECO:0000256" key="1">
    <source>
        <dbReference type="ARBA" id="ARBA00004442"/>
    </source>
</evidence>
<feature type="domain" description="OmpA-like" evidence="5">
    <location>
        <begin position="353"/>
        <end position="470"/>
    </location>
</feature>
<comment type="caution">
    <text evidence="6">The sequence shown here is derived from an EMBL/GenBank/DDBJ whole genome shotgun (WGS) entry which is preliminary data.</text>
</comment>
<dbReference type="Pfam" id="PF00691">
    <property type="entry name" value="OmpA"/>
    <property type="match status" value="1"/>
</dbReference>
<dbReference type="PROSITE" id="PS51123">
    <property type="entry name" value="OMPA_2"/>
    <property type="match status" value="1"/>
</dbReference>
<evidence type="ECO:0000256" key="2">
    <source>
        <dbReference type="ARBA" id="ARBA00023136"/>
    </source>
</evidence>
<dbReference type="InterPro" id="IPR036737">
    <property type="entry name" value="OmpA-like_sf"/>
</dbReference>
<dbReference type="SUPFAM" id="SSF49452">
    <property type="entry name" value="Starch-binding domain-like"/>
    <property type="match status" value="2"/>
</dbReference>
<dbReference type="InterPro" id="IPR006664">
    <property type="entry name" value="OMP_bac"/>
</dbReference>
<sequence>PNLMVNYSENDSDKTYGAGVELAAEGFALFAEVQSIQPDLTTTGIFDTDSGHIRLTPGVAFGTGTSGLTFKAGYTFAWGPTAVNELLLGLVIATPFGKRAPAELGVIAGRVVDERTGTGLVADVSFPENPRLAPLTSSSAGVFTKDQVPAGIVVIEVSAEGYQSQALPVDVPANATAQYEFKLRPLVTYGVIAGVVTDAATNRPLEATIEFPGSDLEPVRSDPASGAFRVDNIPTGVYSATASADGYFKGSLTVQVEEGRVASPTFALRVLAERSTFTGKVSDKKTGEPLAATVSFPDAGIEVVKSDEATGVFMTELPVGSYAVKVSADDYLDQTAAIVIQKDRPMIRDFELVQEGMTITLRGIYFDVNKATIKPESRPALDDAAKILNDNPAIRVEIQGHTDSDGAASYNQQLSERRAQSVVTFLIQNYGIDRNRLLARGYGEMQPIATNETPEGKALNRRVEFVILGQ</sequence>
<protein>
    <recommendedName>
        <fullName evidence="5">OmpA-like domain-containing protein</fullName>
    </recommendedName>
</protein>
<comment type="subcellular location">
    <subcellularLocation>
        <location evidence="1">Cell outer membrane</location>
    </subcellularLocation>
</comment>
<reference evidence="6" key="1">
    <citation type="journal article" date="2020" name="mSystems">
        <title>Genome- and Community-Level Interaction Insights into Carbon Utilization and Element Cycling Functions of Hydrothermarchaeota in Hydrothermal Sediment.</title>
        <authorList>
            <person name="Zhou Z."/>
            <person name="Liu Y."/>
            <person name="Xu W."/>
            <person name="Pan J."/>
            <person name="Luo Z.H."/>
            <person name="Li M."/>
        </authorList>
    </citation>
    <scope>NUCLEOTIDE SEQUENCE [LARGE SCALE GENOMIC DNA]</scope>
    <source>
        <strain evidence="6">SpSt-1182</strain>
    </source>
</reference>
<proteinExistence type="predicted"/>
<dbReference type="InterPro" id="IPR008969">
    <property type="entry name" value="CarboxyPept-like_regulatory"/>
</dbReference>
<name>A0A7V0XG66_UNCW3</name>
<dbReference type="SUPFAM" id="SSF49464">
    <property type="entry name" value="Carboxypeptidase regulatory domain-like"/>
    <property type="match status" value="1"/>
</dbReference>
<evidence type="ECO:0000259" key="5">
    <source>
        <dbReference type="PROSITE" id="PS51123"/>
    </source>
</evidence>
<dbReference type="GO" id="GO:0009279">
    <property type="term" value="C:cell outer membrane"/>
    <property type="evidence" value="ECO:0007669"/>
    <property type="project" value="UniProtKB-SubCell"/>
</dbReference>
<evidence type="ECO:0000313" key="6">
    <source>
        <dbReference type="EMBL" id="HDR00341.1"/>
    </source>
</evidence>
<dbReference type="Proteomes" id="UP000885672">
    <property type="component" value="Unassembled WGS sequence"/>
</dbReference>
<dbReference type="PANTHER" id="PTHR30329">
    <property type="entry name" value="STATOR ELEMENT OF FLAGELLAR MOTOR COMPLEX"/>
    <property type="match status" value="1"/>
</dbReference>